<evidence type="ECO:0000313" key="2">
    <source>
        <dbReference type="Proteomes" id="UP000237105"/>
    </source>
</evidence>
<feature type="non-terminal residue" evidence="1">
    <location>
        <position position="66"/>
    </location>
</feature>
<accession>A0A2P5AFZ8</accession>
<dbReference type="AlphaFoldDB" id="A0A2P5AFZ8"/>
<dbReference type="Proteomes" id="UP000237105">
    <property type="component" value="Unassembled WGS sequence"/>
</dbReference>
<dbReference type="EMBL" id="JXTB01000611">
    <property type="protein sequence ID" value="PON35466.1"/>
    <property type="molecule type" value="Genomic_DNA"/>
</dbReference>
<reference evidence="2" key="1">
    <citation type="submission" date="2016-06" db="EMBL/GenBank/DDBJ databases">
        <title>Parallel loss of symbiosis genes in relatives of nitrogen-fixing non-legume Parasponia.</title>
        <authorList>
            <person name="Van Velzen R."/>
            <person name="Holmer R."/>
            <person name="Bu F."/>
            <person name="Rutten L."/>
            <person name="Van Zeijl A."/>
            <person name="Liu W."/>
            <person name="Santuari L."/>
            <person name="Cao Q."/>
            <person name="Sharma T."/>
            <person name="Shen D."/>
            <person name="Roswanjaya Y."/>
            <person name="Wardhani T."/>
            <person name="Kalhor M.S."/>
            <person name="Jansen J."/>
            <person name="Van den Hoogen J."/>
            <person name="Gungor B."/>
            <person name="Hartog M."/>
            <person name="Hontelez J."/>
            <person name="Verver J."/>
            <person name="Yang W.-C."/>
            <person name="Schijlen E."/>
            <person name="Repin R."/>
            <person name="Schilthuizen M."/>
            <person name="Schranz E."/>
            <person name="Heidstra R."/>
            <person name="Miyata K."/>
            <person name="Fedorova E."/>
            <person name="Kohlen W."/>
            <person name="Bisseling T."/>
            <person name="Smit S."/>
            <person name="Geurts R."/>
        </authorList>
    </citation>
    <scope>NUCLEOTIDE SEQUENCE [LARGE SCALE GENOMIC DNA]</scope>
    <source>
        <strain evidence="2">cv. WU1-14</strain>
    </source>
</reference>
<evidence type="ECO:0000313" key="1">
    <source>
        <dbReference type="EMBL" id="PON35466.1"/>
    </source>
</evidence>
<gene>
    <name evidence="1" type="ORF">PanWU01x14_336200</name>
</gene>
<proteinExistence type="predicted"/>
<name>A0A2P5AFZ8_PARAD</name>
<organism evidence="1 2">
    <name type="scientific">Parasponia andersonii</name>
    <name type="common">Sponia andersonii</name>
    <dbReference type="NCBI Taxonomy" id="3476"/>
    <lineage>
        <taxon>Eukaryota</taxon>
        <taxon>Viridiplantae</taxon>
        <taxon>Streptophyta</taxon>
        <taxon>Embryophyta</taxon>
        <taxon>Tracheophyta</taxon>
        <taxon>Spermatophyta</taxon>
        <taxon>Magnoliopsida</taxon>
        <taxon>eudicotyledons</taxon>
        <taxon>Gunneridae</taxon>
        <taxon>Pentapetalae</taxon>
        <taxon>rosids</taxon>
        <taxon>fabids</taxon>
        <taxon>Rosales</taxon>
        <taxon>Cannabaceae</taxon>
        <taxon>Parasponia</taxon>
    </lineage>
</organism>
<protein>
    <submittedName>
        <fullName evidence="1">Uncharacterized protein</fullName>
    </submittedName>
</protein>
<comment type="caution">
    <text evidence="1">The sequence shown here is derived from an EMBL/GenBank/DDBJ whole genome shotgun (WGS) entry which is preliminary data.</text>
</comment>
<sequence length="66" mass="7227">MKPTPPVSPCFDVTRSCSDLEKIPLRVRFSGHRSAVRLPFLAPLASGLSSHHYRLAPSSCSSKFIS</sequence>
<keyword evidence="2" id="KW-1185">Reference proteome</keyword>